<dbReference type="InterPro" id="IPR032438">
    <property type="entry name" value="ERCC3_RAD25_C"/>
</dbReference>
<evidence type="ECO:0000256" key="2">
    <source>
        <dbReference type="ARBA" id="ARBA00022801"/>
    </source>
</evidence>
<dbReference type="InterPro" id="IPR027417">
    <property type="entry name" value="P-loop_NTPase"/>
</dbReference>
<keyword evidence="2" id="KW-0378">Hydrolase</keyword>
<keyword evidence="4" id="KW-0067">ATP-binding</keyword>
<dbReference type="Gene3D" id="3.40.50.300">
    <property type="entry name" value="P-loop containing nucleotide triphosphate hydrolases"/>
    <property type="match status" value="1"/>
</dbReference>
<dbReference type="Gramene" id="AUR62004519-RA">
    <property type="protein sequence ID" value="AUR62004519-RA:cds"/>
    <property type="gene ID" value="AUR62004519"/>
</dbReference>
<dbReference type="GO" id="GO:0000112">
    <property type="term" value="C:nucleotide-excision repair factor 3 complex"/>
    <property type="evidence" value="ECO:0007669"/>
    <property type="project" value="TreeGrafter"/>
</dbReference>
<evidence type="ECO:0000256" key="3">
    <source>
        <dbReference type="ARBA" id="ARBA00022806"/>
    </source>
</evidence>
<evidence type="ECO:0000256" key="4">
    <source>
        <dbReference type="ARBA" id="ARBA00022840"/>
    </source>
</evidence>
<reference evidence="6" key="2">
    <citation type="submission" date="2021-03" db="UniProtKB">
        <authorList>
            <consortium name="EnsemblPlants"/>
        </authorList>
    </citation>
    <scope>IDENTIFICATION</scope>
</reference>
<dbReference type="Pfam" id="PF16203">
    <property type="entry name" value="ERCC3_RAD25_C"/>
    <property type="match status" value="1"/>
</dbReference>
<dbReference type="GO" id="GO:0097550">
    <property type="term" value="C:transcription preinitiation complex"/>
    <property type="evidence" value="ECO:0007669"/>
    <property type="project" value="TreeGrafter"/>
</dbReference>
<feature type="domain" description="ERCC3/RAD25/XPB helicase C-terminal" evidence="5">
    <location>
        <begin position="155"/>
        <end position="211"/>
    </location>
</feature>
<dbReference type="Proteomes" id="UP000596660">
    <property type="component" value="Unplaced"/>
</dbReference>
<sequence>MVDPDLGMELKHLAQPRPYQEKSLSKMFGNVSSWCSGSMPYIEELPLSGRKCCISEPMGISVQTLVHYYSISDEHICCFTSDSKERFHGNVGLVVTTCSMIAFDGKHFEEPEKVIEEIRNREWGLLRMDEVHVIPAQMFRKVISTTKSHCKLGLTGDKIIVFAYNIFALNEYAMKLRNPMIHGATSHVERTKVLEAFRISNDVNTIFISKVITSLPPDCGSELSYSSVQEQRDLLRKVSHFSTSGCFIFPPEKREHDLAAFGQATSPIGLCNGSHIYQYKLVLTAGDEAVDLEMLDEDADEIALKKARRTSGSMSVMLSVGGMVYTDYNPGHKRGHLKSKMKPKDLSKRYCLFKKRFT</sequence>
<dbReference type="GO" id="GO:0005675">
    <property type="term" value="C:transcription factor TFIIH holo complex"/>
    <property type="evidence" value="ECO:0007669"/>
    <property type="project" value="TreeGrafter"/>
</dbReference>
<dbReference type="PANTHER" id="PTHR11274:SF0">
    <property type="entry name" value="GENERAL TRANSCRIPTION AND DNA REPAIR FACTOR IIH HELICASE SUBUNIT XPB"/>
    <property type="match status" value="1"/>
</dbReference>
<dbReference type="GO" id="GO:0005524">
    <property type="term" value="F:ATP binding"/>
    <property type="evidence" value="ECO:0007669"/>
    <property type="project" value="UniProtKB-KW"/>
</dbReference>
<evidence type="ECO:0000259" key="5">
    <source>
        <dbReference type="Pfam" id="PF16203"/>
    </source>
</evidence>
<dbReference type="InterPro" id="IPR050615">
    <property type="entry name" value="ATP-dep_DNA_Helicase"/>
</dbReference>
<organism evidence="6 7">
    <name type="scientific">Chenopodium quinoa</name>
    <name type="common">Quinoa</name>
    <dbReference type="NCBI Taxonomy" id="63459"/>
    <lineage>
        <taxon>Eukaryota</taxon>
        <taxon>Viridiplantae</taxon>
        <taxon>Streptophyta</taxon>
        <taxon>Embryophyta</taxon>
        <taxon>Tracheophyta</taxon>
        <taxon>Spermatophyta</taxon>
        <taxon>Magnoliopsida</taxon>
        <taxon>eudicotyledons</taxon>
        <taxon>Gunneridae</taxon>
        <taxon>Pentapetalae</taxon>
        <taxon>Caryophyllales</taxon>
        <taxon>Chenopodiaceae</taxon>
        <taxon>Chenopodioideae</taxon>
        <taxon>Atripliceae</taxon>
        <taxon>Chenopodium</taxon>
    </lineage>
</organism>
<evidence type="ECO:0000313" key="6">
    <source>
        <dbReference type="EnsemblPlants" id="AUR62004519-RA:cds"/>
    </source>
</evidence>
<dbReference type="EnsemblPlants" id="AUR62004519-RA">
    <property type="protein sequence ID" value="AUR62004519-RA:cds"/>
    <property type="gene ID" value="AUR62004519"/>
</dbReference>
<keyword evidence="3" id="KW-0347">Helicase</keyword>
<dbReference type="GO" id="GO:0016787">
    <property type="term" value="F:hydrolase activity"/>
    <property type="evidence" value="ECO:0007669"/>
    <property type="project" value="UniProtKB-KW"/>
</dbReference>
<dbReference type="GO" id="GO:0043138">
    <property type="term" value="F:3'-5' DNA helicase activity"/>
    <property type="evidence" value="ECO:0007669"/>
    <property type="project" value="TreeGrafter"/>
</dbReference>
<keyword evidence="7" id="KW-1185">Reference proteome</keyword>
<protein>
    <recommendedName>
        <fullName evidence="5">ERCC3/RAD25/XPB helicase C-terminal domain-containing protein</fullName>
    </recommendedName>
</protein>
<dbReference type="SUPFAM" id="SSF52540">
    <property type="entry name" value="P-loop containing nucleoside triphosphate hydrolases"/>
    <property type="match status" value="2"/>
</dbReference>
<proteinExistence type="predicted"/>
<evidence type="ECO:0000313" key="7">
    <source>
        <dbReference type="Proteomes" id="UP000596660"/>
    </source>
</evidence>
<dbReference type="AlphaFoldDB" id="A0A803KZQ9"/>
<name>A0A803KZQ9_CHEQI</name>
<reference evidence="6" key="1">
    <citation type="journal article" date="2017" name="Nature">
        <title>The genome of Chenopodium quinoa.</title>
        <authorList>
            <person name="Jarvis D.E."/>
            <person name="Ho Y.S."/>
            <person name="Lightfoot D.J."/>
            <person name="Schmoeckel S.M."/>
            <person name="Li B."/>
            <person name="Borm T.J.A."/>
            <person name="Ohyanagi H."/>
            <person name="Mineta K."/>
            <person name="Michell C.T."/>
            <person name="Saber N."/>
            <person name="Kharbatia N.M."/>
            <person name="Rupper R.R."/>
            <person name="Sharp A.R."/>
            <person name="Dally N."/>
            <person name="Boughton B.A."/>
            <person name="Woo Y.H."/>
            <person name="Gao G."/>
            <person name="Schijlen E.G.W.M."/>
            <person name="Guo X."/>
            <person name="Momin A.A."/>
            <person name="Negrao S."/>
            <person name="Al-Babili S."/>
            <person name="Gehring C."/>
            <person name="Roessner U."/>
            <person name="Jung C."/>
            <person name="Murphy K."/>
            <person name="Arold S.T."/>
            <person name="Gojobori T."/>
            <person name="van der Linden C.G."/>
            <person name="van Loo E.N."/>
            <person name="Jellen E.N."/>
            <person name="Maughan P.J."/>
            <person name="Tester M."/>
        </authorList>
    </citation>
    <scope>NUCLEOTIDE SEQUENCE [LARGE SCALE GENOMIC DNA]</scope>
    <source>
        <strain evidence="6">cv. PI 614886</strain>
    </source>
</reference>
<dbReference type="GO" id="GO:0006367">
    <property type="term" value="P:transcription initiation at RNA polymerase II promoter"/>
    <property type="evidence" value="ECO:0007669"/>
    <property type="project" value="TreeGrafter"/>
</dbReference>
<dbReference type="PANTHER" id="PTHR11274">
    <property type="entry name" value="RAD25/XP-B DNA REPAIR HELICASE"/>
    <property type="match status" value="1"/>
</dbReference>
<accession>A0A803KZQ9</accession>
<evidence type="ECO:0000256" key="1">
    <source>
        <dbReference type="ARBA" id="ARBA00022741"/>
    </source>
</evidence>
<keyword evidence="1" id="KW-0547">Nucleotide-binding</keyword>